<protein>
    <submittedName>
        <fullName evidence="1">Uncharacterized protein</fullName>
    </submittedName>
</protein>
<organism evidence="1 2">
    <name type="scientific">Nepenthes gracilis</name>
    <name type="common">Slender pitcher plant</name>
    <dbReference type="NCBI Taxonomy" id="150966"/>
    <lineage>
        <taxon>Eukaryota</taxon>
        <taxon>Viridiplantae</taxon>
        <taxon>Streptophyta</taxon>
        <taxon>Embryophyta</taxon>
        <taxon>Tracheophyta</taxon>
        <taxon>Spermatophyta</taxon>
        <taxon>Magnoliopsida</taxon>
        <taxon>eudicotyledons</taxon>
        <taxon>Gunneridae</taxon>
        <taxon>Pentapetalae</taxon>
        <taxon>Caryophyllales</taxon>
        <taxon>Nepenthaceae</taxon>
        <taxon>Nepenthes</taxon>
    </lineage>
</organism>
<comment type="caution">
    <text evidence="1">The sequence shown here is derived from an EMBL/GenBank/DDBJ whole genome shotgun (WGS) entry which is preliminary data.</text>
</comment>
<gene>
    <name evidence="1" type="ORF">Nepgr_012896</name>
</gene>
<keyword evidence="2" id="KW-1185">Reference proteome</keyword>
<proteinExistence type="predicted"/>
<sequence>MTCLDVYAEMRWCVENCFFCQTQNGVFDCGKHVIRHVLFVFFARLLHQKYATMVTMAIPKGRVRELMNHKSNADDRCGKPVMSVLLDRTKEETHGVEREERCSLMGDACNGIHRLDDEQCRGTAMLQNRDIGLCD</sequence>
<dbReference type="Proteomes" id="UP001279734">
    <property type="component" value="Unassembled WGS sequence"/>
</dbReference>
<reference evidence="1" key="1">
    <citation type="submission" date="2023-05" db="EMBL/GenBank/DDBJ databases">
        <title>Nepenthes gracilis genome sequencing.</title>
        <authorList>
            <person name="Fukushima K."/>
        </authorList>
    </citation>
    <scope>NUCLEOTIDE SEQUENCE</scope>
    <source>
        <strain evidence="1">SING2019-196</strain>
    </source>
</reference>
<evidence type="ECO:0000313" key="2">
    <source>
        <dbReference type="Proteomes" id="UP001279734"/>
    </source>
</evidence>
<dbReference type="AlphaFoldDB" id="A0AAD3XNT0"/>
<evidence type="ECO:0000313" key="1">
    <source>
        <dbReference type="EMBL" id="GMH11055.1"/>
    </source>
</evidence>
<name>A0AAD3XNT0_NEPGR</name>
<accession>A0AAD3XNT0</accession>
<dbReference type="EMBL" id="BSYO01000010">
    <property type="protein sequence ID" value="GMH11055.1"/>
    <property type="molecule type" value="Genomic_DNA"/>
</dbReference>